<name>A0A4C1SRW3_EUMVA</name>
<proteinExistence type="predicted"/>
<evidence type="ECO:0000313" key="2">
    <source>
        <dbReference type="Proteomes" id="UP000299102"/>
    </source>
</evidence>
<comment type="caution">
    <text evidence="1">The sequence shown here is derived from an EMBL/GenBank/DDBJ whole genome shotgun (WGS) entry which is preliminary data.</text>
</comment>
<keyword evidence="2" id="KW-1185">Reference proteome</keyword>
<dbReference type="Proteomes" id="UP000299102">
    <property type="component" value="Unassembled WGS sequence"/>
</dbReference>
<evidence type="ECO:0000313" key="1">
    <source>
        <dbReference type="EMBL" id="GBP03940.1"/>
    </source>
</evidence>
<sequence>MRSLVDILNKGRSFAVRRRGSGALAAHSRVGHVCCGLGNNFIHKPNARDGPYRFSVHGASALPARCRRRVISNGSHNARGLDRGRAAGVLRRRRHARFRERRARRGRRGAALSRVGVRCVRTRARRGARACVPLAARIEPVRHPVRWLLASPKLRRRRASIHENFLFNAAAGRISRRTTS</sequence>
<organism evidence="1 2">
    <name type="scientific">Eumeta variegata</name>
    <name type="common">Bagworm moth</name>
    <name type="synonym">Eumeta japonica</name>
    <dbReference type="NCBI Taxonomy" id="151549"/>
    <lineage>
        <taxon>Eukaryota</taxon>
        <taxon>Metazoa</taxon>
        <taxon>Ecdysozoa</taxon>
        <taxon>Arthropoda</taxon>
        <taxon>Hexapoda</taxon>
        <taxon>Insecta</taxon>
        <taxon>Pterygota</taxon>
        <taxon>Neoptera</taxon>
        <taxon>Endopterygota</taxon>
        <taxon>Lepidoptera</taxon>
        <taxon>Glossata</taxon>
        <taxon>Ditrysia</taxon>
        <taxon>Tineoidea</taxon>
        <taxon>Psychidae</taxon>
        <taxon>Oiketicinae</taxon>
        <taxon>Eumeta</taxon>
    </lineage>
</organism>
<accession>A0A4C1SRW3</accession>
<reference evidence="1 2" key="1">
    <citation type="journal article" date="2019" name="Commun. Biol.">
        <title>The bagworm genome reveals a unique fibroin gene that provides high tensile strength.</title>
        <authorList>
            <person name="Kono N."/>
            <person name="Nakamura H."/>
            <person name="Ohtoshi R."/>
            <person name="Tomita M."/>
            <person name="Numata K."/>
            <person name="Arakawa K."/>
        </authorList>
    </citation>
    <scope>NUCLEOTIDE SEQUENCE [LARGE SCALE GENOMIC DNA]</scope>
</reference>
<gene>
    <name evidence="1" type="ORF">EVAR_74737_1</name>
</gene>
<protein>
    <submittedName>
        <fullName evidence="1">Uncharacterized protein</fullName>
    </submittedName>
</protein>
<dbReference type="EMBL" id="BGZK01000012">
    <property type="protein sequence ID" value="GBP03940.1"/>
    <property type="molecule type" value="Genomic_DNA"/>
</dbReference>
<dbReference type="AlphaFoldDB" id="A0A4C1SRW3"/>